<dbReference type="Pfam" id="PF00109">
    <property type="entry name" value="ketoacyl-synt"/>
    <property type="match status" value="1"/>
</dbReference>
<dbReference type="Pfam" id="PF00550">
    <property type="entry name" value="PP-binding"/>
    <property type="match status" value="2"/>
</dbReference>
<dbReference type="Pfam" id="PF14765">
    <property type="entry name" value="PS-DH"/>
    <property type="match status" value="1"/>
</dbReference>
<evidence type="ECO:0000256" key="1">
    <source>
        <dbReference type="ARBA" id="ARBA00004792"/>
    </source>
</evidence>
<dbReference type="InterPro" id="IPR032821">
    <property type="entry name" value="PKS_assoc"/>
</dbReference>
<evidence type="ECO:0000313" key="12">
    <source>
        <dbReference type="EMBL" id="NEV92526.1"/>
    </source>
</evidence>
<dbReference type="Gene3D" id="3.40.50.720">
    <property type="entry name" value="NAD(P)-binding Rossmann-like Domain"/>
    <property type="match status" value="2"/>
</dbReference>
<keyword evidence="5" id="KW-0045">Antibiotic biosynthesis</keyword>
<dbReference type="Gene3D" id="3.30.70.3290">
    <property type="match status" value="1"/>
</dbReference>
<dbReference type="CDD" id="cd00833">
    <property type="entry name" value="PKS"/>
    <property type="match status" value="1"/>
</dbReference>
<dbReference type="GO" id="GO:0004315">
    <property type="term" value="F:3-oxoacyl-[acyl-carrier-protein] synthase activity"/>
    <property type="evidence" value="ECO:0007669"/>
    <property type="project" value="InterPro"/>
</dbReference>
<evidence type="ECO:0000256" key="2">
    <source>
        <dbReference type="ARBA" id="ARBA00022450"/>
    </source>
</evidence>
<dbReference type="InterPro" id="IPR036291">
    <property type="entry name" value="NAD(P)-bd_dom_sf"/>
</dbReference>
<evidence type="ECO:0000256" key="4">
    <source>
        <dbReference type="ARBA" id="ARBA00022679"/>
    </source>
</evidence>
<dbReference type="SUPFAM" id="SSF47336">
    <property type="entry name" value="ACP-like"/>
    <property type="match status" value="2"/>
</dbReference>
<dbReference type="SUPFAM" id="SSF53901">
    <property type="entry name" value="Thiolase-like"/>
    <property type="match status" value="1"/>
</dbReference>
<dbReference type="Gene3D" id="3.40.47.10">
    <property type="match status" value="1"/>
</dbReference>
<dbReference type="SUPFAM" id="SSF55048">
    <property type="entry name" value="Probable ACP-binding domain of malonyl-CoA ACP transacylase"/>
    <property type="match status" value="1"/>
</dbReference>
<dbReference type="Pfam" id="PF08659">
    <property type="entry name" value="KR"/>
    <property type="match status" value="2"/>
</dbReference>
<dbReference type="PROSITE" id="PS00606">
    <property type="entry name" value="KS3_1"/>
    <property type="match status" value="1"/>
</dbReference>
<dbReference type="SMART" id="SM00823">
    <property type="entry name" value="PKS_PP"/>
    <property type="match status" value="2"/>
</dbReference>
<dbReference type="Gene3D" id="3.10.129.110">
    <property type="entry name" value="Polyketide synthase dehydratase"/>
    <property type="match status" value="1"/>
</dbReference>
<dbReference type="FunFam" id="3.40.47.10:FF:000019">
    <property type="entry name" value="Polyketide synthase type I"/>
    <property type="match status" value="1"/>
</dbReference>
<dbReference type="PROSITE" id="PS00012">
    <property type="entry name" value="PHOSPHOPANTETHEINE"/>
    <property type="match status" value="2"/>
</dbReference>
<dbReference type="InterPro" id="IPR050091">
    <property type="entry name" value="PKS_NRPS_Biosynth_Enz"/>
</dbReference>
<dbReference type="RefSeq" id="WP_164461272.1">
    <property type="nucleotide sequence ID" value="NZ_JAAIFS010000017.1"/>
</dbReference>
<keyword evidence="6" id="KW-0511">Multifunctional enzyme</keyword>
<evidence type="ECO:0000259" key="11">
    <source>
        <dbReference type="PROSITE" id="PS52019"/>
    </source>
</evidence>
<dbReference type="PANTHER" id="PTHR43775:SF51">
    <property type="entry name" value="INACTIVE PHENOLPHTHIOCEROL SYNTHESIS POLYKETIDE SYNTHASE TYPE I PKS1-RELATED"/>
    <property type="match status" value="1"/>
</dbReference>
<evidence type="ECO:0000259" key="9">
    <source>
        <dbReference type="PROSITE" id="PS50075"/>
    </source>
</evidence>
<dbReference type="PROSITE" id="PS52004">
    <property type="entry name" value="KS3_2"/>
    <property type="match status" value="1"/>
</dbReference>
<dbReference type="Pfam" id="PF16197">
    <property type="entry name" value="KAsynt_C_assoc"/>
    <property type="match status" value="1"/>
</dbReference>
<dbReference type="GO" id="GO:0031177">
    <property type="term" value="F:phosphopantetheine binding"/>
    <property type="evidence" value="ECO:0007669"/>
    <property type="project" value="InterPro"/>
</dbReference>
<dbReference type="SMART" id="SM00822">
    <property type="entry name" value="PKS_KR"/>
    <property type="match status" value="1"/>
</dbReference>
<dbReference type="InterPro" id="IPR009081">
    <property type="entry name" value="PP-bd_ACP"/>
</dbReference>
<dbReference type="InterPro" id="IPR055123">
    <property type="entry name" value="SpnB-like_Rossmann"/>
</dbReference>
<dbReference type="Pfam" id="PF22953">
    <property type="entry name" value="SpnB_Rossmann"/>
    <property type="match status" value="1"/>
</dbReference>
<evidence type="ECO:0000256" key="3">
    <source>
        <dbReference type="ARBA" id="ARBA00022553"/>
    </source>
</evidence>
<comment type="pathway">
    <text evidence="1">Antibiotic biosynthesis.</text>
</comment>
<dbReference type="InterPro" id="IPR001227">
    <property type="entry name" value="Ac_transferase_dom_sf"/>
</dbReference>
<dbReference type="PROSITE" id="PS50075">
    <property type="entry name" value="CARRIER"/>
    <property type="match status" value="2"/>
</dbReference>
<dbReference type="PANTHER" id="PTHR43775">
    <property type="entry name" value="FATTY ACID SYNTHASE"/>
    <property type="match status" value="1"/>
</dbReference>
<proteinExistence type="predicted"/>
<dbReference type="GO" id="GO:0006633">
    <property type="term" value="P:fatty acid biosynthetic process"/>
    <property type="evidence" value="ECO:0007669"/>
    <property type="project" value="InterPro"/>
</dbReference>
<evidence type="ECO:0000256" key="5">
    <source>
        <dbReference type="ARBA" id="ARBA00023194"/>
    </source>
</evidence>
<dbReference type="InterPro" id="IPR006162">
    <property type="entry name" value="Ppantetheine_attach_site"/>
</dbReference>
<keyword evidence="7" id="KW-0012">Acyltransferase</keyword>
<dbReference type="InterPro" id="IPR016039">
    <property type="entry name" value="Thiolase-like"/>
</dbReference>
<comment type="caution">
    <text evidence="12">The sequence shown here is derived from an EMBL/GenBank/DDBJ whole genome shotgun (WGS) entry which is preliminary data.</text>
</comment>
<feature type="non-terminal residue" evidence="12">
    <location>
        <position position="1"/>
    </location>
</feature>
<dbReference type="InterPro" id="IPR049551">
    <property type="entry name" value="PKS_DH_C"/>
</dbReference>
<dbReference type="FunFam" id="3.40.366.10:FF:000002">
    <property type="entry name" value="Probable polyketide synthase 2"/>
    <property type="match status" value="1"/>
</dbReference>
<dbReference type="SMART" id="SM01294">
    <property type="entry name" value="PKS_PP_betabranch"/>
    <property type="match status" value="1"/>
</dbReference>
<dbReference type="InterPro" id="IPR014030">
    <property type="entry name" value="Ketoacyl_synth_N"/>
</dbReference>
<dbReference type="InterPro" id="IPR014031">
    <property type="entry name" value="Ketoacyl_synth_C"/>
</dbReference>
<feature type="active site" description="Proton acceptor; for dehydratase activity" evidence="8">
    <location>
        <position position="1194"/>
    </location>
</feature>
<dbReference type="InterPro" id="IPR013968">
    <property type="entry name" value="PKS_KR"/>
</dbReference>
<dbReference type="Gene3D" id="3.40.366.10">
    <property type="entry name" value="Malonyl-Coenzyme A Acyl Carrier Protein, domain 2"/>
    <property type="match status" value="1"/>
</dbReference>
<dbReference type="InterPro" id="IPR020841">
    <property type="entry name" value="PKS_Beta-ketoAc_synthase_dom"/>
</dbReference>
<keyword evidence="3" id="KW-0597">Phosphoprotein</keyword>
<accession>A0A6B3QWT1</accession>
<gene>
    <name evidence="12" type="ORF">GUR47_38505</name>
</gene>
<dbReference type="InterPro" id="IPR018201">
    <property type="entry name" value="Ketoacyl_synth_AS"/>
</dbReference>
<dbReference type="InterPro" id="IPR057326">
    <property type="entry name" value="KR_dom"/>
</dbReference>
<dbReference type="Pfam" id="PF00698">
    <property type="entry name" value="Acyl_transf_1"/>
    <property type="match status" value="1"/>
</dbReference>
<feature type="domain" description="PKS/mFAS DH" evidence="11">
    <location>
        <begin position="1163"/>
        <end position="1439"/>
    </location>
</feature>
<dbReference type="InterPro" id="IPR014043">
    <property type="entry name" value="Acyl_transferase_dom"/>
</dbReference>
<dbReference type="InterPro" id="IPR016035">
    <property type="entry name" value="Acyl_Trfase/lysoPLipase"/>
</dbReference>
<dbReference type="InterPro" id="IPR049552">
    <property type="entry name" value="PKS_DH_N"/>
</dbReference>
<feature type="domain" description="Carrier" evidence="9">
    <location>
        <begin position="1929"/>
        <end position="2004"/>
    </location>
</feature>
<dbReference type="CDD" id="cd08956">
    <property type="entry name" value="KR_3_FAS_SDR_x"/>
    <property type="match status" value="1"/>
</dbReference>
<keyword evidence="2" id="KW-0596">Phosphopantetheine</keyword>
<feature type="domain" description="Carrier" evidence="9">
    <location>
        <begin position="191"/>
        <end position="266"/>
    </location>
</feature>
<reference evidence="12" key="1">
    <citation type="journal article" date="2020" name="Microorganisms">
        <title>Isolation, Genomic and Metabolomic Characterization of Streptomyces tendae VITAKN with Quorum Sensing Inhibitory Activity from Southern India.</title>
        <authorList>
            <person name="Ishaque N.M."/>
            <person name="Burgsdorf I."/>
            <person name="Limlingan Malit J.J."/>
            <person name="Saha S."/>
            <person name="Teta R."/>
            <person name="Ewe D."/>
            <person name="Kannabiran K."/>
            <person name="Hrouzek P."/>
            <person name="Steindler L."/>
            <person name="Costantino V."/>
            <person name="Saurav K."/>
        </authorList>
    </citation>
    <scope>NUCLEOTIDE SEQUENCE</scope>
    <source>
        <strain evidence="12">VITAKN</strain>
    </source>
</reference>
<dbReference type="InterPro" id="IPR016036">
    <property type="entry name" value="Malonyl_transacylase_ACP-bd"/>
</dbReference>
<evidence type="ECO:0000256" key="6">
    <source>
        <dbReference type="ARBA" id="ARBA00023268"/>
    </source>
</evidence>
<dbReference type="SMART" id="SM00827">
    <property type="entry name" value="PKS_AT"/>
    <property type="match status" value="1"/>
</dbReference>
<dbReference type="PROSITE" id="PS52019">
    <property type="entry name" value="PKS_MFAS_DH"/>
    <property type="match status" value="1"/>
</dbReference>
<dbReference type="Pfam" id="PF21089">
    <property type="entry name" value="PKS_DH_N"/>
    <property type="match status" value="1"/>
</dbReference>
<dbReference type="InterPro" id="IPR042104">
    <property type="entry name" value="PKS_dehydratase_sf"/>
</dbReference>
<evidence type="ECO:0000256" key="8">
    <source>
        <dbReference type="PROSITE-ProRule" id="PRU01363"/>
    </source>
</evidence>
<dbReference type="InterPro" id="IPR036736">
    <property type="entry name" value="ACP-like_sf"/>
</dbReference>
<feature type="domain" description="Ketosynthase family 3 (KS3)" evidence="10">
    <location>
        <begin position="288"/>
        <end position="700"/>
    </location>
</feature>
<dbReference type="SUPFAM" id="SSF52151">
    <property type="entry name" value="FabD/lysophospholipase-like"/>
    <property type="match status" value="1"/>
</dbReference>
<dbReference type="Gene3D" id="1.10.1200.10">
    <property type="entry name" value="ACP-like"/>
    <property type="match status" value="2"/>
</dbReference>
<keyword evidence="4" id="KW-0808">Transferase</keyword>
<dbReference type="GO" id="GO:0004312">
    <property type="term" value="F:fatty acid synthase activity"/>
    <property type="evidence" value="ECO:0007669"/>
    <property type="project" value="TreeGrafter"/>
</dbReference>
<organism evidence="12">
    <name type="scientific">Streptomyces tendae</name>
    <dbReference type="NCBI Taxonomy" id="1932"/>
    <lineage>
        <taxon>Bacteria</taxon>
        <taxon>Bacillati</taxon>
        <taxon>Actinomycetota</taxon>
        <taxon>Actinomycetes</taxon>
        <taxon>Kitasatosporales</taxon>
        <taxon>Streptomycetaceae</taxon>
        <taxon>Streptomyces</taxon>
    </lineage>
</organism>
<feature type="active site" description="Proton donor; for dehydratase activity" evidence="8">
    <location>
        <position position="1359"/>
    </location>
</feature>
<dbReference type="SMART" id="SM00826">
    <property type="entry name" value="PKS_DH"/>
    <property type="match status" value="1"/>
</dbReference>
<dbReference type="SUPFAM" id="SSF51735">
    <property type="entry name" value="NAD(P)-binding Rossmann-fold domains"/>
    <property type="match status" value="3"/>
</dbReference>
<feature type="region of interest" description="N-terminal hotdog fold" evidence="8">
    <location>
        <begin position="1163"/>
        <end position="1286"/>
    </location>
</feature>
<dbReference type="SMART" id="SM00825">
    <property type="entry name" value="PKS_KS"/>
    <property type="match status" value="1"/>
</dbReference>
<sequence>AGVLDDGVVGALSPERLDGVLAAKADAAWHLHELTAGVDLSAFVLFSSVAGLLGGAGQANYAAANAFLDALAVRRVGEGCVGRSLVWGPWAGVGGMADRLSVGDLERLERQGLPALGAVEGLGLFDAGLLVGEPVVVPLPLNMAALRAQPDTVPHLLRHLVPALRKLARAGDSTVGLAARLAGVGEEERERLLLEVVREQVAGVLGHAGAEAVEADRAFKDLGFDSLTSVELRNQLNAVTGLRLPATLVFDHPSARAVAVFLAAELGGDDTSRSSGAVAVRGRQPLEDDPIVIVGMACRYPGAVQSPEDLWQLVAEGRDAVSAFPEDRGWDTGRLYDPEPGKPGKSYTRMGGFLHEAAEFDPGFFGISPREAYEMDPQQRLLLEVSWEAIERAGIDPAALKGSSTGVFTGVMYHDYVAGANEGSLVSGRIAYVLGLEGSAVTVDTACSSSLVALHSAMQSLRSGDCDLALVGGVAVMATPETFVEFSRQRGLAADGRAKSFAAGADGTAWGEGAGVLLVERLSDARRHGHPVVAVVRGSALNQDGASNGLTAPNGPSQVRVIRQALASAGLSGADVDVVEAHGTGTTLGDPIEAQALLATYGQERPEGRPLWLGSIKSNMGHTQAAAGVAGIIKVVQAMRHGVMPRTLHVDRPSDQVDWSAGAVELLTEARVWPEVGRPRRAAVSSFGISGTNAHVIVEQFVEEEGVASEAAIDLPVVPWVLSGKSAEALRGQAARLLRYLGQTPDERAVDVGFSLATSRSVLEHRAVVTGHDEGELLAGLTALVHGDAGRGVVVGSVRTGKTAFLFTGQGAQRVGMGRELYEAFPVFAAAFDAVVAELDVHLSRSLRGVVWGEDATVLERTEFTQPALFAVETALFRLLESWGVRPDFLAGHSVGELTAAHVAGVLSLADAARLVAARARLMQGLPAGGAMVAVQATEAEVLPRLSDTVSVAAVNGPEAVVVSGVEADVLAVAAYFESEGRRTSRLRVSHAFHSPLMEPMLEEFGAVAAGVEFAEPQLPVVSNVTGELASSDELRSPEYWVRHVREAVRFGDGVRALSQAGVSVFLEVGPDAVLTAMAQNAVDECEFVPGLRRKQGECEALVTALARLHTLGHGPDWAAFYEPTGARRVDLPTYAFQHQHYWSLPTRIGNDPEAMGLSLAEHPLLGAAVALSDGGVVFAGRLALHTQPWIADHNVLGSVLLPGTGLVELALRAGEEVGCEVLEELTLQAPLVLPDSRGLQLQVLVGASVEDGSRTVSIHSRPEGDPEAPWTAHAEGVLGTTAPAPTFDLMAWPPVDAQPVSVAGAYERLAEQGYGYGPVFQGLKAVWQRGDEVFAEVALPEEVGADVEAFGLHPALLDAALHAVLLAGDDDRTGDEKVVLPFSWNGVALHVGRGVTDIRVRLVQKDNESAIEVTDAAGGPVLSVGALVARPVDPDQLRAADDGDGEPLYHLDWTSEFAVPADDAGAVPLTAWADAIDAAEMPETLVFTCPATAAGEVAGSDAGGVPKAALDVTATVLQTLRTWLTDERLADARLVIVTRGAVSVDGERVTDMGGAAVRGLVRSAQAENPGRIVTVDLEAADEDGSTVPAEHLAGAVRFAVTSGESELAVRGDRIRVPRLMRVPDEAAPGDPEATSGGSRGRKAFGDGTVLITGGTGGIGALVARHLVAAHGVRDLVLVSRRGTDAPGAAELTADLEAADARVTVAACDVADRSALATLLTDIDAEHRLTGVVHAAGVLDDGVLTSLTEDRLARVFAPKAGAAWHLHELTAGLNLSAFVLFSSIAGTLGNAGQANYSSANAFLDALAAHRQALGLSAQSIAWGLWEQDSGMTGHLATGSTERMGVAALPTETGLALLDGALAAGSPELVATRLDLPQLRRQRSHLPPVFHRLVGTPARRASTATGADRAQSGEELRHRLTGLGSDDRQRELVTIVRSQVAAVLGHERPEAVDVNRGFMDAGIDSLMALELRNRLGDLLGRRLPTTLIFDYPSVSAVVGYILEELFGGVFGGQSENGTEALEAEIRRLASMMAEVRADDANSRTRIADLLRGISANWAEKSTEVQEPGTAQADLESVTADELFDILDSELDARG</sequence>
<evidence type="ECO:0000256" key="7">
    <source>
        <dbReference type="ARBA" id="ARBA00023315"/>
    </source>
</evidence>
<dbReference type="GO" id="GO:0033068">
    <property type="term" value="P:macrolide biosynthetic process"/>
    <property type="evidence" value="ECO:0007669"/>
    <property type="project" value="UniProtKB-ARBA"/>
</dbReference>
<feature type="region of interest" description="C-terminal hotdog fold" evidence="8">
    <location>
        <begin position="1298"/>
        <end position="1439"/>
    </location>
</feature>
<dbReference type="InterPro" id="IPR020806">
    <property type="entry name" value="PKS_PP-bd"/>
</dbReference>
<dbReference type="InterPro" id="IPR020807">
    <property type="entry name" value="PKS_DH"/>
</dbReference>
<dbReference type="InterPro" id="IPR049900">
    <property type="entry name" value="PKS_mFAS_DH"/>
</dbReference>
<name>A0A6B3QWT1_STRTE</name>
<evidence type="ECO:0000259" key="10">
    <source>
        <dbReference type="PROSITE" id="PS52004"/>
    </source>
</evidence>
<dbReference type="EMBL" id="JAAIFS010000017">
    <property type="protein sequence ID" value="NEV92526.1"/>
    <property type="molecule type" value="Genomic_DNA"/>
</dbReference>
<protein>
    <submittedName>
        <fullName evidence="12">SDR family NAD(P)-dependent oxidoreductase</fullName>
    </submittedName>
</protein>
<dbReference type="Pfam" id="PF02801">
    <property type="entry name" value="Ketoacyl-synt_C"/>
    <property type="match status" value="1"/>
</dbReference>
<dbReference type="FunFam" id="1.10.1200.10:FF:000007">
    <property type="entry name" value="Probable polyketide synthase pks17"/>
    <property type="match status" value="2"/>
</dbReference>